<proteinExistence type="predicted"/>
<organism evidence="2 3">
    <name type="scientific">Buddleja alternifolia</name>
    <dbReference type="NCBI Taxonomy" id="168488"/>
    <lineage>
        <taxon>Eukaryota</taxon>
        <taxon>Viridiplantae</taxon>
        <taxon>Streptophyta</taxon>
        <taxon>Embryophyta</taxon>
        <taxon>Tracheophyta</taxon>
        <taxon>Spermatophyta</taxon>
        <taxon>Magnoliopsida</taxon>
        <taxon>eudicotyledons</taxon>
        <taxon>Gunneridae</taxon>
        <taxon>Pentapetalae</taxon>
        <taxon>asterids</taxon>
        <taxon>lamiids</taxon>
        <taxon>Lamiales</taxon>
        <taxon>Scrophulariaceae</taxon>
        <taxon>Buddlejeae</taxon>
        <taxon>Buddleja</taxon>
    </lineage>
</organism>
<protein>
    <recommendedName>
        <fullName evidence="4">DDE Tnp4 domain-containing protein</fullName>
    </recommendedName>
</protein>
<evidence type="ECO:0000313" key="3">
    <source>
        <dbReference type="Proteomes" id="UP000826271"/>
    </source>
</evidence>
<dbReference type="Proteomes" id="UP000826271">
    <property type="component" value="Unassembled WGS sequence"/>
</dbReference>
<dbReference type="PANTHER" id="PTHR22930">
    <property type="match status" value="1"/>
</dbReference>
<feature type="region of interest" description="Disordered" evidence="1">
    <location>
        <begin position="16"/>
        <end position="57"/>
    </location>
</feature>
<keyword evidence="3" id="KW-1185">Reference proteome</keyword>
<dbReference type="PANTHER" id="PTHR22930:SF293">
    <property type="entry name" value="PROTEIN ALP1-LIKE"/>
    <property type="match status" value="1"/>
</dbReference>
<dbReference type="EMBL" id="WHWC01000014">
    <property type="protein sequence ID" value="KAG8369601.1"/>
    <property type="molecule type" value="Genomic_DNA"/>
</dbReference>
<name>A0AAV6WNI1_9LAMI</name>
<sequence length="259" mass="29206">MWGLASWPHPIVTWVSHGRKENNGGARGGEEKRRRKEGQTRFGSKERSGKRAAGNSEEKTASIFAPITARVKLNMTRINRKKLAMYLVVQEIISDTIIFLHTIVALILQCKQLGSRRRQEGIVRYVMADRIPDQVSHMRRLSSFSDSNCVDNLRMDRSALVFLVKPKSVDDNCNNPRWKPFKGCLGALDGSYIDVQVLKAHKPRYRTRKGSISVNVLEVVDQDMKFVYALLGWEGSVVDSRVLCDAVGRPNGLRVPTGK</sequence>
<evidence type="ECO:0008006" key="4">
    <source>
        <dbReference type="Google" id="ProtNLM"/>
    </source>
</evidence>
<feature type="compositionally biased region" description="Basic and acidic residues" evidence="1">
    <location>
        <begin position="18"/>
        <end position="49"/>
    </location>
</feature>
<dbReference type="InterPro" id="IPR045249">
    <property type="entry name" value="HARBI1-like"/>
</dbReference>
<comment type="caution">
    <text evidence="2">The sequence shown here is derived from an EMBL/GenBank/DDBJ whole genome shotgun (WGS) entry which is preliminary data.</text>
</comment>
<accession>A0AAV6WNI1</accession>
<dbReference type="AlphaFoldDB" id="A0AAV6WNI1"/>
<evidence type="ECO:0000313" key="2">
    <source>
        <dbReference type="EMBL" id="KAG8369601.1"/>
    </source>
</evidence>
<gene>
    <name evidence="2" type="ORF">BUALT_Bualt14G0030600</name>
</gene>
<evidence type="ECO:0000256" key="1">
    <source>
        <dbReference type="SAM" id="MobiDB-lite"/>
    </source>
</evidence>
<reference evidence="2" key="1">
    <citation type="submission" date="2019-10" db="EMBL/GenBank/DDBJ databases">
        <authorList>
            <person name="Zhang R."/>
            <person name="Pan Y."/>
            <person name="Wang J."/>
            <person name="Ma R."/>
            <person name="Yu S."/>
        </authorList>
    </citation>
    <scope>NUCLEOTIDE SEQUENCE</scope>
    <source>
        <strain evidence="2">LA-IB0</strain>
        <tissue evidence="2">Leaf</tissue>
    </source>
</reference>